<dbReference type="InterPro" id="IPR012349">
    <property type="entry name" value="Split_barrel_FMN-bd"/>
</dbReference>
<dbReference type="Proteomes" id="UP001203423">
    <property type="component" value="Unassembled WGS sequence"/>
</dbReference>
<protein>
    <submittedName>
        <fullName evidence="1">FMN-binding negative transcriptional regulator</fullName>
    </submittedName>
</protein>
<dbReference type="RefSeq" id="WP_248943034.1">
    <property type="nucleotide sequence ID" value="NZ_JAKIKS010000178.1"/>
</dbReference>
<comment type="caution">
    <text evidence="1">The sequence shown here is derived from an EMBL/GenBank/DDBJ whole genome shotgun (WGS) entry which is preliminary data.</text>
</comment>
<reference evidence="1 2" key="1">
    <citation type="submission" date="2022-01" db="EMBL/GenBank/DDBJ databases">
        <title>Whole genome-based taxonomy of the Shewanellaceae.</title>
        <authorList>
            <person name="Martin-Rodriguez A.J."/>
        </authorList>
    </citation>
    <scope>NUCLEOTIDE SEQUENCE [LARGE SCALE GENOMIC DNA]</scope>
    <source>
        <strain evidence="1 2">DSM 17177</strain>
    </source>
</reference>
<sequence length="206" mass="23061">MTAKSVMKIKDMQALIGTDPFGLLVSSVASDLAATHLPLIFERDDGIKGSLYGHFARATPHWRQLDGEEVLVVFNSPHAYISPRWYDTTPNVPTWNYAAVQVKGRLQLLDDRQTLEVMEKTFAQFEPSLLVDNDISTPEYRQRLLAGIVAFKIEIINWQGKQKLGQQRSLADQQGVVKGLQASNTPESQCLLQYMQTTKLGLGETV</sequence>
<dbReference type="PANTHER" id="PTHR35802">
    <property type="entry name" value="PROTEASE SYNTHASE AND SPORULATION PROTEIN PAI 2"/>
    <property type="match status" value="1"/>
</dbReference>
<organism evidence="1 2">
    <name type="scientific">Shewanella surugensis</name>
    <dbReference type="NCBI Taxonomy" id="212020"/>
    <lineage>
        <taxon>Bacteria</taxon>
        <taxon>Pseudomonadati</taxon>
        <taxon>Pseudomonadota</taxon>
        <taxon>Gammaproteobacteria</taxon>
        <taxon>Alteromonadales</taxon>
        <taxon>Shewanellaceae</taxon>
        <taxon>Shewanella</taxon>
    </lineage>
</organism>
<dbReference type="Pfam" id="PF04299">
    <property type="entry name" value="FMN_bind_2"/>
    <property type="match status" value="1"/>
</dbReference>
<gene>
    <name evidence="1" type="ORF">L2764_24745</name>
</gene>
<name>A0ABT0LIR1_9GAMM</name>
<dbReference type="Gene3D" id="2.30.110.10">
    <property type="entry name" value="Electron Transport, Fmn-binding Protein, Chain A"/>
    <property type="match status" value="1"/>
</dbReference>
<dbReference type="SUPFAM" id="SSF50475">
    <property type="entry name" value="FMN-binding split barrel"/>
    <property type="match status" value="1"/>
</dbReference>
<dbReference type="InterPro" id="IPR007396">
    <property type="entry name" value="TR_PAI2-type"/>
</dbReference>
<evidence type="ECO:0000313" key="2">
    <source>
        <dbReference type="Proteomes" id="UP001203423"/>
    </source>
</evidence>
<accession>A0ABT0LIR1</accession>
<proteinExistence type="predicted"/>
<keyword evidence="2" id="KW-1185">Reference proteome</keyword>
<dbReference type="PIRSF" id="PIRSF010372">
    <property type="entry name" value="PaiB"/>
    <property type="match status" value="1"/>
</dbReference>
<dbReference type="EMBL" id="JAKIKS010000178">
    <property type="protein sequence ID" value="MCL1127594.1"/>
    <property type="molecule type" value="Genomic_DNA"/>
</dbReference>
<evidence type="ECO:0000313" key="1">
    <source>
        <dbReference type="EMBL" id="MCL1127594.1"/>
    </source>
</evidence>
<dbReference type="PANTHER" id="PTHR35802:SF1">
    <property type="entry name" value="PROTEASE SYNTHASE AND SPORULATION PROTEIN PAI 2"/>
    <property type="match status" value="1"/>
</dbReference>